<reference evidence="2 3" key="1">
    <citation type="journal article" date="2016" name="Nat. Commun.">
        <title>Thousands of microbial genomes shed light on interconnected biogeochemical processes in an aquifer system.</title>
        <authorList>
            <person name="Anantharaman K."/>
            <person name="Brown C.T."/>
            <person name="Hug L.A."/>
            <person name="Sharon I."/>
            <person name="Castelle C.J."/>
            <person name="Probst A.J."/>
            <person name="Thomas B.C."/>
            <person name="Singh A."/>
            <person name="Wilkins M.J."/>
            <person name="Karaoz U."/>
            <person name="Brodie E.L."/>
            <person name="Williams K.H."/>
            <person name="Hubbard S.S."/>
            <person name="Banfield J.F."/>
        </authorList>
    </citation>
    <scope>NUCLEOTIDE SEQUENCE [LARGE SCALE GENOMIC DNA]</scope>
</reference>
<feature type="transmembrane region" description="Helical" evidence="1">
    <location>
        <begin position="9"/>
        <end position="26"/>
    </location>
</feature>
<protein>
    <submittedName>
        <fullName evidence="2">Uncharacterized protein</fullName>
    </submittedName>
</protein>
<evidence type="ECO:0000256" key="1">
    <source>
        <dbReference type="SAM" id="Phobius"/>
    </source>
</evidence>
<feature type="transmembrane region" description="Helical" evidence="1">
    <location>
        <begin position="207"/>
        <end position="229"/>
    </location>
</feature>
<keyword evidence="1" id="KW-0812">Transmembrane</keyword>
<feature type="transmembrane region" description="Helical" evidence="1">
    <location>
        <begin position="88"/>
        <end position="111"/>
    </location>
</feature>
<dbReference type="Proteomes" id="UP000179057">
    <property type="component" value="Unassembled WGS sequence"/>
</dbReference>
<feature type="transmembrane region" description="Helical" evidence="1">
    <location>
        <begin position="38"/>
        <end position="61"/>
    </location>
</feature>
<evidence type="ECO:0000313" key="2">
    <source>
        <dbReference type="EMBL" id="OGM94195.1"/>
    </source>
</evidence>
<gene>
    <name evidence="2" type="ORF">A2610_02740</name>
</gene>
<proteinExistence type="predicted"/>
<name>A0A1F8E2J1_9BACT</name>
<comment type="caution">
    <text evidence="2">The sequence shown here is derived from an EMBL/GenBank/DDBJ whole genome shotgun (WGS) entry which is preliminary data.</text>
</comment>
<dbReference type="AlphaFoldDB" id="A0A1F8E2J1"/>
<organism evidence="2 3">
    <name type="scientific">Candidatus Wolfebacteria bacterium RIFOXYD1_FULL_48_65</name>
    <dbReference type="NCBI Taxonomy" id="1802561"/>
    <lineage>
        <taxon>Bacteria</taxon>
        <taxon>Candidatus Wolfeibacteriota</taxon>
    </lineage>
</organism>
<evidence type="ECO:0000313" key="3">
    <source>
        <dbReference type="Proteomes" id="UP000179057"/>
    </source>
</evidence>
<dbReference type="EMBL" id="MGIV01000014">
    <property type="protein sequence ID" value="OGM94195.1"/>
    <property type="molecule type" value="Genomic_DNA"/>
</dbReference>
<sequence>MLKEFYKKPILSGIVIAAIIHSAAILMRELSPAPILPIIIDALAFNGSWIYMVCIGLMLIINAKKIKNFFACIPQRISTKTIEGQKLVLGYEFTSLFVLLFAFPAITYFYAQVEHYFSTQHPELNRFIDYMPFTDLVNRAMTSFPFFITLFVLVSLLCVITPHTYLAYKCAKKSPSPLYSAIGFSVLLSTVVTGVVFGLLFLNVESWMAIALIATGPVVLISLIIINVMMLRYHDKFVLCSETRD</sequence>
<keyword evidence="1" id="KW-0472">Membrane</keyword>
<feature type="transmembrane region" description="Helical" evidence="1">
    <location>
        <begin position="144"/>
        <end position="166"/>
    </location>
</feature>
<feature type="transmembrane region" description="Helical" evidence="1">
    <location>
        <begin position="178"/>
        <end position="201"/>
    </location>
</feature>
<keyword evidence="1" id="KW-1133">Transmembrane helix</keyword>
<accession>A0A1F8E2J1</accession>